<protein>
    <submittedName>
        <fullName evidence="6">Response regulator transcription factor</fullName>
    </submittedName>
</protein>
<dbReference type="Pfam" id="PF00072">
    <property type="entry name" value="Response_reg"/>
    <property type="match status" value="1"/>
</dbReference>
<dbReference type="InterPro" id="IPR016032">
    <property type="entry name" value="Sig_transdc_resp-reg_C-effctor"/>
</dbReference>
<dbReference type="InterPro" id="IPR036388">
    <property type="entry name" value="WH-like_DNA-bd_sf"/>
</dbReference>
<evidence type="ECO:0000259" key="5">
    <source>
        <dbReference type="PROSITE" id="PS51755"/>
    </source>
</evidence>
<dbReference type="PANTHER" id="PTHR48111:SF38">
    <property type="entry name" value="TWO-COMPONENT RESPONSE REGULATOR"/>
    <property type="match status" value="1"/>
</dbReference>
<dbReference type="PANTHER" id="PTHR48111">
    <property type="entry name" value="REGULATOR OF RPOS"/>
    <property type="match status" value="1"/>
</dbReference>
<dbReference type="EMBL" id="BAABGM010000025">
    <property type="protein sequence ID" value="GAA4412775.1"/>
    <property type="molecule type" value="Genomic_DNA"/>
</dbReference>
<dbReference type="PROSITE" id="PS50110">
    <property type="entry name" value="RESPONSE_REGULATORY"/>
    <property type="match status" value="1"/>
</dbReference>
<feature type="modified residue" description="4-aspartylphosphate" evidence="2">
    <location>
        <position position="52"/>
    </location>
</feature>
<keyword evidence="7" id="KW-1185">Reference proteome</keyword>
<name>A0ABP8KPU8_9MICO</name>
<organism evidence="6 7">
    <name type="scientific">Fodinibacter luteus</name>
    <dbReference type="NCBI Taxonomy" id="552064"/>
    <lineage>
        <taxon>Bacteria</taxon>
        <taxon>Bacillati</taxon>
        <taxon>Actinomycetota</taxon>
        <taxon>Actinomycetes</taxon>
        <taxon>Micrococcales</taxon>
        <taxon>Intrasporangiaceae</taxon>
        <taxon>Fodinibacter (ex Wang et al. 2009)</taxon>
    </lineage>
</organism>
<evidence type="ECO:0000313" key="7">
    <source>
        <dbReference type="Proteomes" id="UP001500945"/>
    </source>
</evidence>
<dbReference type="Gene3D" id="6.10.250.690">
    <property type="match status" value="1"/>
</dbReference>
<feature type="domain" description="Response regulatory" evidence="4">
    <location>
        <begin position="3"/>
        <end position="117"/>
    </location>
</feature>
<evidence type="ECO:0000259" key="4">
    <source>
        <dbReference type="PROSITE" id="PS50110"/>
    </source>
</evidence>
<keyword evidence="2" id="KW-0597">Phosphoprotein</keyword>
<dbReference type="CDD" id="cd00383">
    <property type="entry name" value="trans_reg_C"/>
    <property type="match status" value="1"/>
</dbReference>
<dbReference type="Proteomes" id="UP001500945">
    <property type="component" value="Unassembled WGS sequence"/>
</dbReference>
<accession>A0ABP8KPU8</accession>
<dbReference type="Gene3D" id="3.40.50.2300">
    <property type="match status" value="1"/>
</dbReference>
<dbReference type="SMART" id="SM00448">
    <property type="entry name" value="REC"/>
    <property type="match status" value="1"/>
</dbReference>
<dbReference type="InterPro" id="IPR001867">
    <property type="entry name" value="OmpR/PhoB-type_DNA-bd"/>
</dbReference>
<dbReference type="InterPro" id="IPR001789">
    <property type="entry name" value="Sig_transdc_resp-reg_receiver"/>
</dbReference>
<dbReference type="Pfam" id="PF00486">
    <property type="entry name" value="Trans_reg_C"/>
    <property type="match status" value="1"/>
</dbReference>
<dbReference type="RefSeq" id="WP_345208351.1">
    <property type="nucleotide sequence ID" value="NZ_BAABGM010000025.1"/>
</dbReference>
<comment type="caution">
    <text evidence="6">The sequence shown here is derived from an EMBL/GenBank/DDBJ whole genome shotgun (WGS) entry which is preliminary data.</text>
</comment>
<proteinExistence type="predicted"/>
<feature type="domain" description="OmpR/PhoB-type" evidence="5">
    <location>
        <begin position="132"/>
        <end position="226"/>
    </location>
</feature>
<reference evidence="7" key="1">
    <citation type="journal article" date="2019" name="Int. J. Syst. Evol. Microbiol.">
        <title>The Global Catalogue of Microorganisms (GCM) 10K type strain sequencing project: providing services to taxonomists for standard genome sequencing and annotation.</title>
        <authorList>
            <consortium name="The Broad Institute Genomics Platform"/>
            <consortium name="The Broad Institute Genome Sequencing Center for Infectious Disease"/>
            <person name="Wu L."/>
            <person name="Ma J."/>
        </authorList>
    </citation>
    <scope>NUCLEOTIDE SEQUENCE [LARGE SCALE GENOMIC DNA]</scope>
    <source>
        <strain evidence="7">JCM 17809</strain>
    </source>
</reference>
<evidence type="ECO:0000256" key="3">
    <source>
        <dbReference type="PROSITE-ProRule" id="PRU01091"/>
    </source>
</evidence>
<dbReference type="SUPFAM" id="SSF52172">
    <property type="entry name" value="CheY-like"/>
    <property type="match status" value="1"/>
</dbReference>
<dbReference type="SUPFAM" id="SSF46894">
    <property type="entry name" value="C-terminal effector domain of the bipartite response regulators"/>
    <property type="match status" value="1"/>
</dbReference>
<dbReference type="SMART" id="SM00862">
    <property type="entry name" value="Trans_reg_C"/>
    <property type="match status" value="1"/>
</dbReference>
<dbReference type="InterPro" id="IPR011006">
    <property type="entry name" value="CheY-like_superfamily"/>
</dbReference>
<feature type="DNA-binding region" description="OmpR/PhoB-type" evidence="3">
    <location>
        <begin position="132"/>
        <end position="226"/>
    </location>
</feature>
<dbReference type="Gene3D" id="1.10.10.10">
    <property type="entry name" value="Winged helix-like DNA-binding domain superfamily/Winged helix DNA-binding domain"/>
    <property type="match status" value="1"/>
</dbReference>
<sequence>MAHILIVEDETRISDFLDRGLRAAGHVTSVAADGHTGLHLALGGDVDLVVLDLGLPDRDGLDVLRELRGSGSEVPVIVLTARGGVRDTVAGLTTGATDYVVKPFHFAELEARVTLRLAESRRAATTSGRPDETRLVAGDVVLDLLERRLTVGGTEHDLTEREFHLVETLLRHPGQVLSREQLLNLVWGFDFAPGSNVVDVYVAQLRSKLGRERIETVRGAGYRFRG</sequence>
<evidence type="ECO:0000313" key="6">
    <source>
        <dbReference type="EMBL" id="GAA4412775.1"/>
    </source>
</evidence>
<evidence type="ECO:0000256" key="2">
    <source>
        <dbReference type="PROSITE-ProRule" id="PRU00169"/>
    </source>
</evidence>
<dbReference type="PROSITE" id="PS51755">
    <property type="entry name" value="OMPR_PHOB"/>
    <property type="match status" value="1"/>
</dbReference>
<dbReference type="InterPro" id="IPR039420">
    <property type="entry name" value="WalR-like"/>
</dbReference>
<keyword evidence="1 3" id="KW-0238">DNA-binding</keyword>
<evidence type="ECO:0000256" key="1">
    <source>
        <dbReference type="ARBA" id="ARBA00023125"/>
    </source>
</evidence>
<gene>
    <name evidence="6" type="ORF">GCM10023168_34960</name>
</gene>